<dbReference type="NCBIfam" id="TIGR03519">
    <property type="entry name" value="T9SS_PorP_fam"/>
    <property type="match status" value="1"/>
</dbReference>
<sequence>MRKLISISVLLLFVVLQNTLGQQKPQYTQYILNNYIINPAITGIENYIDVKAATRQQWTGLQNAPQTSYFTAHMPIGKSDDWGSSTSYGMVGENPLGRSYKSEYEASKPHHGIGLVAVIDKTGPLSNNTLNVTYAYHIGLAPRLNLAVGFGAGISKVTLNTNDITLENPIDAAIANSGTINRIKPDLNVGIWLYSAEFFFGASVQQVLPQTLSFSSQSSYNTGKTVPHSFFTAGYRFWLSDDVTVIPSVMVKYVNPVPIGIDFNTKVSFRDKFWIGGAYRKYDSYSGMIGFNLGSLFNVGYAYDFTQSALNTVSRGSHEIVLGLTLNNRYRVTCPQKLW</sequence>
<dbReference type="Pfam" id="PF11751">
    <property type="entry name" value="PorP_SprF"/>
    <property type="match status" value="1"/>
</dbReference>
<dbReference type="OrthoDB" id="1493187at2"/>
<keyword evidence="1" id="KW-0732">Signal</keyword>
<evidence type="ECO:0000313" key="3">
    <source>
        <dbReference type="Proteomes" id="UP000078459"/>
    </source>
</evidence>
<dbReference type="Proteomes" id="UP000078459">
    <property type="component" value="Unassembled WGS sequence"/>
</dbReference>
<feature type="signal peptide" evidence="1">
    <location>
        <begin position="1"/>
        <end position="21"/>
    </location>
</feature>
<feature type="chain" id="PRO_5008100639" description="Type IX secretion system membrane protein PorP/SprF" evidence="1">
    <location>
        <begin position="22"/>
        <end position="339"/>
    </location>
</feature>
<evidence type="ECO:0008006" key="4">
    <source>
        <dbReference type="Google" id="ProtNLM"/>
    </source>
</evidence>
<dbReference type="STRING" id="1826909.A5893_02820"/>
<dbReference type="EMBL" id="LWHJ01000011">
    <property type="protein sequence ID" value="OAQ42065.1"/>
    <property type="molecule type" value="Genomic_DNA"/>
</dbReference>
<comment type="caution">
    <text evidence="2">The sequence shown here is derived from an EMBL/GenBank/DDBJ whole genome shotgun (WGS) entry which is preliminary data.</text>
</comment>
<evidence type="ECO:0000256" key="1">
    <source>
        <dbReference type="SAM" id="SignalP"/>
    </source>
</evidence>
<keyword evidence="3" id="KW-1185">Reference proteome</keyword>
<accession>A0A179DLY6</accession>
<dbReference type="RefSeq" id="WP_068821096.1">
    <property type="nucleotide sequence ID" value="NZ_LWHJ01000011.1"/>
</dbReference>
<gene>
    <name evidence="2" type="ORF">A5893_02820</name>
</gene>
<organism evidence="2 3">
    <name type="scientific">Pedobacter psychrophilus</name>
    <dbReference type="NCBI Taxonomy" id="1826909"/>
    <lineage>
        <taxon>Bacteria</taxon>
        <taxon>Pseudomonadati</taxon>
        <taxon>Bacteroidota</taxon>
        <taxon>Sphingobacteriia</taxon>
        <taxon>Sphingobacteriales</taxon>
        <taxon>Sphingobacteriaceae</taxon>
        <taxon>Pedobacter</taxon>
    </lineage>
</organism>
<dbReference type="AlphaFoldDB" id="A0A179DLY6"/>
<reference evidence="2 3" key="2">
    <citation type="submission" date="2016-06" db="EMBL/GenBank/DDBJ databases">
        <title>Pedobacter psychrophilus sp. nov., isolated from Antarctic fragmentary rock.</title>
        <authorList>
            <person name="Svec P."/>
        </authorList>
    </citation>
    <scope>NUCLEOTIDE SEQUENCE [LARGE SCALE GENOMIC DNA]</scope>
    <source>
        <strain evidence="2 3">CCM 8644</strain>
    </source>
</reference>
<dbReference type="InterPro" id="IPR019861">
    <property type="entry name" value="PorP/SprF_Bacteroidetes"/>
</dbReference>
<reference evidence="2 3" key="1">
    <citation type="submission" date="2016-04" db="EMBL/GenBank/DDBJ databases">
        <authorList>
            <person name="Evans L.H."/>
            <person name="Alamgir A."/>
            <person name="Owens N."/>
            <person name="Weber N.D."/>
            <person name="Virtaneva K."/>
            <person name="Barbian K."/>
            <person name="Babar A."/>
            <person name="Rosenke K."/>
        </authorList>
    </citation>
    <scope>NUCLEOTIDE SEQUENCE [LARGE SCALE GENOMIC DNA]</scope>
    <source>
        <strain evidence="2 3">CCM 8644</strain>
    </source>
</reference>
<proteinExistence type="predicted"/>
<protein>
    <recommendedName>
        <fullName evidence="4">Type IX secretion system membrane protein PorP/SprF</fullName>
    </recommendedName>
</protein>
<name>A0A179DLY6_9SPHI</name>
<evidence type="ECO:0000313" key="2">
    <source>
        <dbReference type="EMBL" id="OAQ42065.1"/>
    </source>
</evidence>